<feature type="compositionally biased region" description="Polar residues" evidence="1">
    <location>
        <begin position="76"/>
        <end position="86"/>
    </location>
</feature>
<name>A0ABQ8UKN2_9EUKA</name>
<reference evidence="2" key="1">
    <citation type="journal article" date="2022" name="bioRxiv">
        <title>Genomics of Preaxostyla Flagellates Illuminates Evolutionary Transitions and the Path Towards Mitochondrial Loss.</title>
        <authorList>
            <person name="Novak L.V.F."/>
            <person name="Treitli S.C."/>
            <person name="Pyrih J."/>
            <person name="Halakuc P."/>
            <person name="Pipaliya S.V."/>
            <person name="Vacek V."/>
            <person name="Brzon O."/>
            <person name="Soukal P."/>
            <person name="Eme L."/>
            <person name="Dacks J.B."/>
            <person name="Karnkowska A."/>
            <person name="Elias M."/>
            <person name="Hampl V."/>
        </authorList>
    </citation>
    <scope>NUCLEOTIDE SEQUENCE</scope>
    <source>
        <strain evidence="2">RCP-MX</strain>
    </source>
</reference>
<sequence length="247" mass="28324">MSDDKINDNKLSLIITLVQDAIRLFDDKDAQRLLRIRTDTQQLRAMLDAKRDEVRKVTTERETEIRQLEDQAVKAESQNEQSQKARLSQLDKEQADTKEGIRRLQEQITYRPHASHRPQFLRPQRISLHSSFSFCTRSRECLSSIRDEIAQLSTQEQQLRERITNGHTRLRHERQLYETISGIKWDYETPKGRVQGFISRVAPELVPFNLESTGTPAGAVAVANQLWGLLERQPPGGDTLPGTAPAT</sequence>
<keyword evidence="3" id="KW-1185">Reference proteome</keyword>
<feature type="region of interest" description="Disordered" evidence="1">
    <location>
        <begin position="68"/>
        <end position="96"/>
    </location>
</feature>
<dbReference type="Proteomes" id="UP001141327">
    <property type="component" value="Unassembled WGS sequence"/>
</dbReference>
<accession>A0ABQ8UKN2</accession>
<gene>
    <name evidence="2" type="ORF">PAPYR_6087</name>
</gene>
<protein>
    <recommendedName>
        <fullName evidence="4">Kinetochore protein Spc24</fullName>
    </recommendedName>
</protein>
<organism evidence="2 3">
    <name type="scientific">Paratrimastix pyriformis</name>
    <dbReference type="NCBI Taxonomy" id="342808"/>
    <lineage>
        <taxon>Eukaryota</taxon>
        <taxon>Metamonada</taxon>
        <taxon>Preaxostyla</taxon>
        <taxon>Paratrimastigidae</taxon>
        <taxon>Paratrimastix</taxon>
    </lineage>
</organism>
<evidence type="ECO:0000313" key="2">
    <source>
        <dbReference type="EMBL" id="KAJ4458267.1"/>
    </source>
</evidence>
<dbReference type="Gene3D" id="3.30.160.570">
    <property type="entry name" value="Ncd80 complex, Spc24 subunit"/>
    <property type="match status" value="1"/>
</dbReference>
<evidence type="ECO:0000313" key="3">
    <source>
        <dbReference type="Proteomes" id="UP001141327"/>
    </source>
</evidence>
<evidence type="ECO:0008006" key="4">
    <source>
        <dbReference type="Google" id="ProtNLM"/>
    </source>
</evidence>
<proteinExistence type="predicted"/>
<evidence type="ECO:0000256" key="1">
    <source>
        <dbReference type="SAM" id="MobiDB-lite"/>
    </source>
</evidence>
<dbReference type="EMBL" id="JAPMOS010000032">
    <property type="protein sequence ID" value="KAJ4458267.1"/>
    <property type="molecule type" value="Genomic_DNA"/>
</dbReference>
<comment type="caution">
    <text evidence="2">The sequence shown here is derived from an EMBL/GenBank/DDBJ whole genome shotgun (WGS) entry which is preliminary data.</text>
</comment>